<keyword evidence="1" id="KW-0812">Transmembrane</keyword>
<dbReference type="NCBIfam" id="TIGR00792">
    <property type="entry name" value="gph"/>
    <property type="match status" value="1"/>
</dbReference>
<gene>
    <name evidence="2" type="primary">yjmB_1</name>
    <name evidence="2" type="ORF">PMF13cell1_01292</name>
</gene>
<dbReference type="RefSeq" id="WP_130180204.1">
    <property type="nucleotide sequence ID" value="NZ_CP035945.1"/>
</dbReference>
<dbReference type="CDD" id="cd17332">
    <property type="entry name" value="MFS_MelB_like"/>
    <property type="match status" value="1"/>
</dbReference>
<dbReference type="SUPFAM" id="SSF103473">
    <property type="entry name" value="MFS general substrate transporter"/>
    <property type="match status" value="1"/>
</dbReference>
<evidence type="ECO:0000313" key="2">
    <source>
        <dbReference type="EMBL" id="QBE95768.1"/>
    </source>
</evidence>
<dbReference type="Pfam" id="PF13347">
    <property type="entry name" value="MFS_2"/>
    <property type="match status" value="1"/>
</dbReference>
<dbReference type="Gene3D" id="1.20.1250.20">
    <property type="entry name" value="MFS general substrate transporter like domains"/>
    <property type="match status" value="2"/>
</dbReference>
<evidence type="ECO:0000313" key="3">
    <source>
        <dbReference type="Proteomes" id="UP000289794"/>
    </source>
</evidence>
<organism evidence="2 3">
    <name type="scientific">Blautia producta</name>
    <dbReference type="NCBI Taxonomy" id="33035"/>
    <lineage>
        <taxon>Bacteria</taxon>
        <taxon>Bacillati</taxon>
        <taxon>Bacillota</taxon>
        <taxon>Clostridia</taxon>
        <taxon>Lachnospirales</taxon>
        <taxon>Lachnospiraceae</taxon>
        <taxon>Blautia</taxon>
    </lineage>
</organism>
<feature type="transmembrane region" description="Helical" evidence="1">
    <location>
        <begin position="92"/>
        <end position="113"/>
    </location>
</feature>
<reference evidence="2 3" key="1">
    <citation type="submission" date="2019-01" db="EMBL/GenBank/DDBJ databases">
        <title>PMF-metabolizing Aryl O-demethylase.</title>
        <authorList>
            <person name="Kim M."/>
        </authorList>
    </citation>
    <scope>NUCLEOTIDE SEQUENCE [LARGE SCALE GENOMIC DNA]</scope>
    <source>
        <strain evidence="2 3">PMF1</strain>
    </source>
</reference>
<dbReference type="Proteomes" id="UP000289794">
    <property type="component" value="Chromosome"/>
</dbReference>
<dbReference type="GO" id="GO:0008643">
    <property type="term" value="P:carbohydrate transport"/>
    <property type="evidence" value="ECO:0007669"/>
    <property type="project" value="InterPro"/>
</dbReference>
<dbReference type="GO" id="GO:0005886">
    <property type="term" value="C:plasma membrane"/>
    <property type="evidence" value="ECO:0007669"/>
    <property type="project" value="TreeGrafter"/>
</dbReference>
<dbReference type="InterPro" id="IPR036259">
    <property type="entry name" value="MFS_trans_sf"/>
</dbReference>
<keyword evidence="1" id="KW-0472">Membrane</keyword>
<dbReference type="PANTHER" id="PTHR11328">
    <property type="entry name" value="MAJOR FACILITATOR SUPERFAMILY DOMAIN-CONTAINING PROTEIN"/>
    <property type="match status" value="1"/>
</dbReference>
<dbReference type="PANTHER" id="PTHR11328:SF24">
    <property type="entry name" value="MAJOR FACILITATOR SUPERFAMILY (MFS) PROFILE DOMAIN-CONTAINING PROTEIN"/>
    <property type="match status" value="1"/>
</dbReference>
<feature type="transmembrane region" description="Helical" evidence="1">
    <location>
        <begin position="308"/>
        <end position="327"/>
    </location>
</feature>
<dbReference type="InterPro" id="IPR039672">
    <property type="entry name" value="MFS_2"/>
</dbReference>
<accession>A0A4V0Z770</accession>
<dbReference type="GO" id="GO:0006814">
    <property type="term" value="P:sodium ion transport"/>
    <property type="evidence" value="ECO:0007669"/>
    <property type="project" value="InterPro"/>
</dbReference>
<protein>
    <submittedName>
        <fullName evidence="2">Putative symporter YjmB</fullName>
    </submittedName>
</protein>
<proteinExistence type="predicted"/>
<dbReference type="EMBL" id="CP035945">
    <property type="protein sequence ID" value="QBE95768.1"/>
    <property type="molecule type" value="Genomic_DNA"/>
</dbReference>
<feature type="transmembrane region" description="Helical" evidence="1">
    <location>
        <begin position="196"/>
        <end position="213"/>
    </location>
</feature>
<dbReference type="AlphaFoldDB" id="A0A4V0Z770"/>
<evidence type="ECO:0000256" key="1">
    <source>
        <dbReference type="SAM" id="Phobius"/>
    </source>
</evidence>
<feature type="transmembrane region" description="Helical" evidence="1">
    <location>
        <begin position="21"/>
        <end position="46"/>
    </location>
</feature>
<feature type="transmembrane region" description="Helical" evidence="1">
    <location>
        <begin position="160"/>
        <end position="184"/>
    </location>
</feature>
<dbReference type="InterPro" id="IPR001927">
    <property type="entry name" value="Na/Gal_symport"/>
</dbReference>
<feature type="transmembrane region" description="Helical" evidence="1">
    <location>
        <begin position="277"/>
        <end position="301"/>
    </location>
</feature>
<keyword evidence="1" id="KW-1133">Transmembrane helix</keyword>
<feature type="transmembrane region" description="Helical" evidence="1">
    <location>
        <begin position="119"/>
        <end position="139"/>
    </location>
</feature>
<dbReference type="KEGG" id="bpro:PMF13cell1_01292"/>
<feature type="transmembrane region" description="Helical" evidence="1">
    <location>
        <begin position="52"/>
        <end position="71"/>
    </location>
</feature>
<feature type="transmembrane region" description="Helical" evidence="1">
    <location>
        <begin position="381"/>
        <end position="404"/>
    </location>
</feature>
<name>A0A4V0Z770_9FIRM</name>
<feature type="transmembrane region" description="Helical" evidence="1">
    <location>
        <begin position="234"/>
        <end position="257"/>
    </location>
</feature>
<dbReference type="GO" id="GO:0015293">
    <property type="term" value="F:symporter activity"/>
    <property type="evidence" value="ECO:0007669"/>
    <property type="project" value="InterPro"/>
</dbReference>
<sequence>MKNENTTGIQQSGGKLGWGTRVAYGCGDTACNVVFGMISTLLTLFYTDYVGINAATVGLVMLLSRVFDGVSDAIMGIIVEKTNTRWGKSRPWLLWMCVPFAISAVLLFGVPQTKVSLQFLYMFVTYNFCNTVCYTAINLPYSSLSAMMTRISSERDMLSIVRMGLSPFGRILAVTCTMPVVKLFGDDQAAWVKTMAMWAAIALVLLLICFFKCEEKVEIEAKKNQKKVPVKRALKALVCNQYFWAVVVLWTMQNGIYCITGTILPYYCKYIFGNDTWMYSALYLTETLLIVAVTFCCPVLLKRFGKRNMSLAGIWLALIGQLVFFLNPTSFPWMVMSCIVRAVGLAPLNAVVFGFLGDVVEFGQWKTHIRQESLIFAGSSVGMKLGAGLSSAIITGLLSAAGYISSSAGAAMQPQTAVDMIINIYKFGPLVVWVTVIITLTFYKLDKKYPAIMQELVERESRGEL</sequence>
<feature type="transmembrane region" description="Helical" evidence="1">
    <location>
        <begin position="424"/>
        <end position="443"/>
    </location>
</feature>